<dbReference type="AlphaFoldDB" id="A0A9D4I339"/>
<evidence type="ECO:0000256" key="1">
    <source>
        <dbReference type="SAM" id="MobiDB-lite"/>
    </source>
</evidence>
<dbReference type="EMBL" id="JAIWYP010000010">
    <property type="protein sequence ID" value="KAH3746395.1"/>
    <property type="molecule type" value="Genomic_DNA"/>
</dbReference>
<comment type="caution">
    <text evidence="2">The sequence shown here is derived from an EMBL/GenBank/DDBJ whole genome shotgun (WGS) entry which is preliminary data.</text>
</comment>
<evidence type="ECO:0000313" key="3">
    <source>
        <dbReference type="Proteomes" id="UP000828390"/>
    </source>
</evidence>
<accession>A0A9D4I339</accession>
<sequence>MRVKISNRFGRNSPKSSDLWSEARVPGTSRQIAENLERTQTRITVFDTRQPTLCLPLTNT</sequence>
<reference evidence="2" key="2">
    <citation type="submission" date="2020-11" db="EMBL/GenBank/DDBJ databases">
        <authorList>
            <person name="McCartney M.A."/>
            <person name="Auch B."/>
            <person name="Kono T."/>
            <person name="Mallez S."/>
            <person name="Becker A."/>
            <person name="Gohl D.M."/>
            <person name="Silverstein K.A.T."/>
            <person name="Koren S."/>
            <person name="Bechman K.B."/>
            <person name="Herman A."/>
            <person name="Abrahante J.E."/>
            <person name="Garbe J."/>
        </authorList>
    </citation>
    <scope>NUCLEOTIDE SEQUENCE</scope>
    <source>
        <strain evidence="2">Duluth1</strain>
        <tissue evidence="2">Whole animal</tissue>
    </source>
</reference>
<gene>
    <name evidence="2" type="ORF">DPMN_180802</name>
</gene>
<feature type="region of interest" description="Disordered" evidence="1">
    <location>
        <begin position="1"/>
        <end position="24"/>
    </location>
</feature>
<organism evidence="2 3">
    <name type="scientific">Dreissena polymorpha</name>
    <name type="common">Zebra mussel</name>
    <name type="synonym">Mytilus polymorpha</name>
    <dbReference type="NCBI Taxonomy" id="45954"/>
    <lineage>
        <taxon>Eukaryota</taxon>
        <taxon>Metazoa</taxon>
        <taxon>Spiralia</taxon>
        <taxon>Lophotrochozoa</taxon>
        <taxon>Mollusca</taxon>
        <taxon>Bivalvia</taxon>
        <taxon>Autobranchia</taxon>
        <taxon>Heteroconchia</taxon>
        <taxon>Euheterodonta</taxon>
        <taxon>Imparidentia</taxon>
        <taxon>Neoheterodontei</taxon>
        <taxon>Myida</taxon>
        <taxon>Dreissenoidea</taxon>
        <taxon>Dreissenidae</taxon>
        <taxon>Dreissena</taxon>
    </lineage>
</organism>
<feature type="compositionally biased region" description="Polar residues" evidence="1">
    <location>
        <begin position="9"/>
        <end position="19"/>
    </location>
</feature>
<name>A0A9D4I339_DREPO</name>
<proteinExistence type="predicted"/>
<reference evidence="2" key="1">
    <citation type="journal article" date="2019" name="bioRxiv">
        <title>The Genome of the Zebra Mussel, Dreissena polymorpha: A Resource for Invasive Species Research.</title>
        <authorList>
            <person name="McCartney M.A."/>
            <person name="Auch B."/>
            <person name="Kono T."/>
            <person name="Mallez S."/>
            <person name="Zhang Y."/>
            <person name="Obille A."/>
            <person name="Becker A."/>
            <person name="Abrahante J.E."/>
            <person name="Garbe J."/>
            <person name="Badalamenti J.P."/>
            <person name="Herman A."/>
            <person name="Mangelson H."/>
            <person name="Liachko I."/>
            <person name="Sullivan S."/>
            <person name="Sone E.D."/>
            <person name="Koren S."/>
            <person name="Silverstein K.A.T."/>
            <person name="Beckman K.B."/>
            <person name="Gohl D.M."/>
        </authorList>
    </citation>
    <scope>NUCLEOTIDE SEQUENCE</scope>
    <source>
        <strain evidence="2">Duluth1</strain>
        <tissue evidence="2">Whole animal</tissue>
    </source>
</reference>
<dbReference type="Proteomes" id="UP000828390">
    <property type="component" value="Unassembled WGS sequence"/>
</dbReference>
<keyword evidence="3" id="KW-1185">Reference proteome</keyword>
<evidence type="ECO:0000313" key="2">
    <source>
        <dbReference type="EMBL" id="KAH3746395.1"/>
    </source>
</evidence>
<protein>
    <submittedName>
        <fullName evidence="2">Uncharacterized protein</fullName>
    </submittedName>
</protein>